<dbReference type="Gramene" id="Psat02G0501900-T1">
    <property type="protein sequence ID" value="KAI5439460.1"/>
    <property type="gene ID" value="KIW84_025019"/>
</dbReference>
<gene>
    <name evidence="1" type="ORF">KIW84_025019</name>
</gene>
<dbReference type="AlphaFoldDB" id="A0A9D5BCT3"/>
<name>A0A9D5BCT3_PEA</name>
<keyword evidence="2" id="KW-1185">Reference proteome</keyword>
<reference evidence="1 2" key="1">
    <citation type="journal article" date="2022" name="Nat. Genet.">
        <title>Improved pea reference genome and pan-genome highlight genomic features and evolutionary characteristics.</title>
        <authorList>
            <person name="Yang T."/>
            <person name="Liu R."/>
            <person name="Luo Y."/>
            <person name="Hu S."/>
            <person name="Wang D."/>
            <person name="Wang C."/>
            <person name="Pandey M.K."/>
            <person name="Ge S."/>
            <person name="Xu Q."/>
            <person name="Li N."/>
            <person name="Li G."/>
            <person name="Huang Y."/>
            <person name="Saxena R.K."/>
            <person name="Ji Y."/>
            <person name="Li M."/>
            <person name="Yan X."/>
            <person name="He Y."/>
            <person name="Liu Y."/>
            <person name="Wang X."/>
            <person name="Xiang C."/>
            <person name="Varshney R.K."/>
            <person name="Ding H."/>
            <person name="Gao S."/>
            <person name="Zong X."/>
        </authorList>
    </citation>
    <scope>NUCLEOTIDE SEQUENCE [LARGE SCALE GENOMIC DNA]</scope>
    <source>
        <strain evidence="1 2">cv. Zhongwan 6</strain>
    </source>
</reference>
<protein>
    <submittedName>
        <fullName evidence="1">Uncharacterized protein</fullName>
    </submittedName>
</protein>
<dbReference type="Proteomes" id="UP001058974">
    <property type="component" value="Chromosome 2"/>
</dbReference>
<proteinExistence type="predicted"/>
<sequence length="68" mass="7473">MEDHEAQMSLKEVVAQCRDCKLIATSATLNAHKLSNVFGPLGDILILMTGQYEIEASCYAVAESRTKQ</sequence>
<dbReference type="EMBL" id="JAMSHJ010000002">
    <property type="protein sequence ID" value="KAI5439460.1"/>
    <property type="molecule type" value="Genomic_DNA"/>
</dbReference>
<organism evidence="1 2">
    <name type="scientific">Pisum sativum</name>
    <name type="common">Garden pea</name>
    <name type="synonym">Lathyrus oleraceus</name>
    <dbReference type="NCBI Taxonomy" id="3888"/>
    <lineage>
        <taxon>Eukaryota</taxon>
        <taxon>Viridiplantae</taxon>
        <taxon>Streptophyta</taxon>
        <taxon>Embryophyta</taxon>
        <taxon>Tracheophyta</taxon>
        <taxon>Spermatophyta</taxon>
        <taxon>Magnoliopsida</taxon>
        <taxon>eudicotyledons</taxon>
        <taxon>Gunneridae</taxon>
        <taxon>Pentapetalae</taxon>
        <taxon>rosids</taxon>
        <taxon>fabids</taxon>
        <taxon>Fabales</taxon>
        <taxon>Fabaceae</taxon>
        <taxon>Papilionoideae</taxon>
        <taxon>50 kb inversion clade</taxon>
        <taxon>NPAAA clade</taxon>
        <taxon>Hologalegina</taxon>
        <taxon>IRL clade</taxon>
        <taxon>Fabeae</taxon>
        <taxon>Lathyrus</taxon>
    </lineage>
</organism>
<evidence type="ECO:0000313" key="1">
    <source>
        <dbReference type="EMBL" id="KAI5439460.1"/>
    </source>
</evidence>
<comment type="caution">
    <text evidence="1">The sequence shown here is derived from an EMBL/GenBank/DDBJ whole genome shotgun (WGS) entry which is preliminary data.</text>
</comment>
<accession>A0A9D5BCT3</accession>
<evidence type="ECO:0000313" key="2">
    <source>
        <dbReference type="Proteomes" id="UP001058974"/>
    </source>
</evidence>